<feature type="region of interest" description="Disordered" evidence="1">
    <location>
        <begin position="1"/>
        <end position="24"/>
    </location>
</feature>
<protein>
    <submittedName>
        <fullName evidence="2">Uncharacterized protein</fullName>
    </submittedName>
</protein>
<dbReference type="EMBL" id="GGEC01015671">
    <property type="protein sequence ID" value="MBW96154.1"/>
    <property type="molecule type" value="Transcribed_RNA"/>
</dbReference>
<accession>A0A2P2JRR8</accession>
<sequence length="24" mass="2774">MKKRNMPVVKGPEKSRKERSDSGE</sequence>
<dbReference type="AlphaFoldDB" id="A0A2P2JRR8"/>
<organism evidence="2">
    <name type="scientific">Rhizophora mucronata</name>
    <name type="common">Asiatic mangrove</name>
    <dbReference type="NCBI Taxonomy" id="61149"/>
    <lineage>
        <taxon>Eukaryota</taxon>
        <taxon>Viridiplantae</taxon>
        <taxon>Streptophyta</taxon>
        <taxon>Embryophyta</taxon>
        <taxon>Tracheophyta</taxon>
        <taxon>Spermatophyta</taxon>
        <taxon>Magnoliopsida</taxon>
        <taxon>eudicotyledons</taxon>
        <taxon>Gunneridae</taxon>
        <taxon>Pentapetalae</taxon>
        <taxon>rosids</taxon>
        <taxon>fabids</taxon>
        <taxon>Malpighiales</taxon>
        <taxon>Rhizophoraceae</taxon>
        <taxon>Rhizophora</taxon>
    </lineage>
</organism>
<reference evidence="2" key="1">
    <citation type="submission" date="2018-02" db="EMBL/GenBank/DDBJ databases">
        <title>Rhizophora mucronata_Transcriptome.</title>
        <authorList>
            <person name="Meera S.P."/>
            <person name="Sreeshan A."/>
            <person name="Augustine A."/>
        </authorList>
    </citation>
    <scope>NUCLEOTIDE SEQUENCE</scope>
    <source>
        <tissue evidence="2">Leaf</tissue>
    </source>
</reference>
<evidence type="ECO:0000313" key="2">
    <source>
        <dbReference type="EMBL" id="MBW96154.1"/>
    </source>
</evidence>
<proteinExistence type="predicted"/>
<feature type="compositionally biased region" description="Basic and acidic residues" evidence="1">
    <location>
        <begin position="11"/>
        <end position="24"/>
    </location>
</feature>
<name>A0A2P2JRR8_RHIMU</name>
<evidence type="ECO:0000256" key="1">
    <source>
        <dbReference type="SAM" id="MobiDB-lite"/>
    </source>
</evidence>